<feature type="compositionally biased region" description="Basic and acidic residues" evidence="1">
    <location>
        <begin position="296"/>
        <end position="309"/>
    </location>
</feature>
<proteinExistence type="predicted"/>
<evidence type="ECO:0000313" key="2">
    <source>
        <dbReference type="EMBL" id="POS73839.1"/>
    </source>
</evidence>
<evidence type="ECO:0000256" key="1">
    <source>
        <dbReference type="SAM" id="MobiDB-lite"/>
    </source>
</evidence>
<dbReference type="InParanoid" id="A0A2P5HUA7"/>
<protein>
    <submittedName>
        <fullName evidence="2">Uncharacterized protein</fullName>
    </submittedName>
</protein>
<name>A0A2P5HUA7_DIAHE</name>
<feature type="compositionally biased region" description="Basic and acidic residues" evidence="1">
    <location>
        <begin position="273"/>
        <end position="288"/>
    </location>
</feature>
<dbReference type="OrthoDB" id="5241343at2759"/>
<keyword evidence="3" id="KW-1185">Reference proteome</keyword>
<accession>A0A2P5HUA7</accession>
<reference evidence="2" key="1">
    <citation type="submission" date="2017-09" db="EMBL/GenBank/DDBJ databases">
        <title>Polyketide synthases of a Diaporthe helianthi virulent isolate.</title>
        <authorList>
            <person name="Baroncelli R."/>
        </authorList>
    </citation>
    <scope>NUCLEOTIDE SEQUENCE [LARGE SCALE GENOMIC DNA]</scope>
    <source>
        <strain evidence="2">7/96</strain>
    </source>
</reference>
<feature type="region of interest" description="Disordered" evidence="1">
    <location>
        <begin position="268"/>
        <end position="364"/>
    </location>
</feature>
<feature type="compositionally biased region" description="Basic and acidic residues" evidence="1">
    <location>
        <begin position="317"/>
        <end position="329"/>
    </location>
</feature>
<dbReference type="EMBL" id="MAVT02000726">
    <property type="protein sequence ID" value="POS73839.1"/>
    <property type="molecule type" value="Genomic_DNA"/>
</dbReference>
<evidence type="ECO:0000313" key="3">
    <source>
        <dbReference type="Proteomes" id="UP000094444"/>
    </source>
</evidence>
<organism evidence="2 3">
    <name type="scientific">Diaporthe helianthi</name>
    <dbReference type="NCBI Taxonomy" id="158607"/>
    <lineage>
        <taxon>Eukaryota</taxon>
        <taxon>Fungi</taxon>
        <taxon>Dikarya</taxon>
        <taxon>Ascomycota</taxon>
        <taxon>Pezizomycotina</taxon>
        <taxon>Sordariomycetes</taxon>
        <taxon>Sordariomycetidae</taxon>
        <taxon>Diaporthales</taxon>
        <taxon>Diaporthaceae</taxon>
        <taxon>Diaporthe</taxon>
    </lineage>
</organism>
<dbReference type="Proteomes" id="UP000094444">
    <property type="component" value="Unassembled WGS sequence"/>
</dbReference>
<comment type="caution">
    <text evidence="2">The sequence shown here is derived from an EMBL/GenBank/DDBJ whole genome shotgun (WGS) entry which is preliminary data.</text>
</comment>
<gene>
    <name evidence="2" type="ORF">DHEL01_v207770</name>
</gene>
<sequence length="364" mass="42147">MATHTQTPQNNEVQPEQRVLIGFKISPVVVPGTDGERLYDVEVASFVDKKCVGLCRAKLIKESEYHSRTKHFFSAMDDQSNTMGDLAQLVLWSEGRWVFNGPWDGMKEYGDRNPVREKLDKDLREHLGRIVDPEWLLLFTKIGSVRFRNIDRAMVRKALDRTLSLARAVRRPLLAAVEPGCVKLERFYIRDRSKFEELYGSNEKHWPVIQSVKARQEKFWLEMGFQKFEKPKLNRDLSNFFFWSGHFELPESKDIYLIVSEKTDPRLVRPKRDKIPNSRPQKPEEPDKTGAGGKAVAEKRPEKRHRTEDGGDEPDAADQRPEKRYRLVDDMTEMDPVELPQRSEATNQIGGGDVSDSINWADYD</sequence>
<dbReference type="AlphaFoldDB" id="A0A2P5HUA7"/>